<sequence>MTPERCIHRPVMTTLIMAGILAFGLLAFQKLPVNDLPNVDFPTISVTATLPGANPETMAASVATPLEKQFSTIAGIDSMSSSSALGNTNITIQFNLDRDIDGAALDVQSAISAAQRYLPDDMPSPPSFRKVNPADFPVLILQLSSATLPISTVDEYAQTALGQRISMVEGVAQVRVFGSQKYAVRVQADPLKLTSRGISLDEVRDAIAAGNSNLPAGVLQGQEQNFTLQTSGKLSTAEAFRPLIVAYRDGAPVRLDQVANVLDSVEEDQIANWSGDGSRSILLAVQRQPGTNTVAVVDAIKKLLPSVNAQMPAAMELSVLIDRSQAIRESVHDVQLTLVLTIGLVVVVIFMFLRNLRATIIPSIAIPLSIVGTFAVMYLLGFSMNNISLMALTLSVGFIVDDAIVVLENIVRHIEKGETVWNAALKGSREIAFTVISMTLSLAAVFLPVLFMGGILGRLLNEFAVTIGVAILVSGFVSLTLTPMLCSRFLKPHVQEEKHGWFYRMTERFFDGLLHLYDVTLKFTLRHRFSMMLVTLGTVIGTAWLFMHLPKGFIPTEDTGQIQVVTEGAQDASFETMVRHQQAVAAVLAKNPHIAAFSSSVGASGPSSTANSGRMFVSLKPRSERPHAQAIVDQLRPQLAAIPGIRAFPQVPATIRIGGRSTKSPYQFTLIGVDIKQLFEVAPKVEATMAALPELADVTSDLLITSPQVFVEVNRNKASSLGLTATQVENALYNAYGSRQVSSIYTPTNQYYVILEVDPKYRSDMESLAQLYLRSSTGELVPLGSVAKITRTVGPLTVTHSGQLPSVTVSFATKPGISIGQAVDAIERAVDQQLPAGISTAFQGEAQAFQASLNGLGLLLVTAVIVIYLVLGILYESFIHPLTILSGLPSAGVGALLTLWLFGYELNLYGFVGVLMLIGIVKKNAIMMIDFALEAERHDGKTPAEAIYEACLVRFRPIMMTTFAAIMGALPIALGWGAGAEARRPLGLAVVGGLLLSQLLTLYITPVFYIYMEKLSLMFRRKKKETDAGVPAPSAAIA</sequence>
<feature type="transmembrane region" description="Helical" evidence="1">
    <location>
        <begin position="463"/>
        <end position="486"/>
    </location>
</feature>
<comment type="caution">
    <text evidence="2">The sequence shown here is derived from an EMBL/GenBank/DDBJ whole genome shotgun (WGS) entry which is preliminary data.</text>
</comment>
<keyword evidence="3" id="KW-1185">Reference proteome</keyword>
<dbReference type="PANTHER" id="PTHR32063:SF21">
    <property type="entry name" value="MULTIDRUG RESISTANCE PROTEIN MDTB"/>
    <property type="match status" value="1"/>
</dbReference>
<dbReference type="RefSeq" id="WP_345738661.1">
    <property type="nucleotide sequence ID" value="NZ_BAABIA010000011.1"/>
</dbReference>
<feature type="transmembrane region" description="Helical" evidence="1">
    <location>
        <begin position="908"/>
        <end position="933"/>
    </location>
</feature>
<dbReference type="PRINTS" id="PR00702">
    <property type="entry name" value="ACRIFLAVINRP"/>
</dbReference>
<evidence type="ECO:0000313" key="2">
    <source>
        <dbReference type="EMBL" id="GAA5148533.1"/>
    </source>
</evidence>
<feature type="transmembrane region" description="Helical" evidence="1">
    <location>
        <begin position="856"/>
        <end position="875"/>
    </location>
</feature>
<feature type="transmembrane region" description="Helical" evidence="1">
    <location>
        <begin position="953"/>
        <end position="974"/>
    </location>
</feature>
<feature type="transmembrane region" description="Helical" evidence="1">
    <location>
        <begin position="986"/>
        <end position="1012"/>
    </location>
</feature>
<gene>
    <name evidence="2" type="ORF">GCM10023213_44990</name>
</gene>
<dbReference type="InterPro" id="IPR027463">
    <property type="entry name" value="AcrB_DN_DC_subdom"/>
</dbReference>
<dbReference type="SUPFAM" id="SSF82693">
    <property type="entry name" value="Multidrug efflux transporter AcrB pore domain, PN1, PN2, PC1 and PC2 subdomains"/>
    <property type="match status" value="4"/>
</dbReference>
<organism evidence="2 3">
    <name type="scientific">Prosthecobacter algae</name>
    <dbReference type="NCBI Taxonomy" id="1144682"/>
    <lineage>
        <taxon>Bacteria</taxon>
        <taxon>Pseudomonadati</taxon>
        <taxon>Verrucomicrobiota</taxon>
        <taxon>Verrucomicrobiia</taxon>
        <taxon>Verrucomicrobiales</taxon>
        <taxon>Verrucomicrobiaceae</taxon>
        <taxon>Prosthecobacter</taxon>
    </lineage>
</organism>
<evidence type="ECO:0000313" key="3">
    <source>
        <dbReference type="Proteomes" id="UP001499852"/>
    </source>
</evidence>
<dbReference type="Gene3D" id="3.30.70.1320">
    <property type="entry name" value="Multidrug efflux transporter AcrB pore domain like"/>
    <property type="match status" value="1"/>
</dbReference>
<dbReference type="SUPFAM" id="SSF82714">
    <property type="entry name" value="Multidrug efflux transporter AcrB TolC docking domain, DN and DC subdomains"/>
    <property type="match status" value="2"/>
</dbReference>
<dbReference type="PANTHER" id="PTHR32063">
    <property type="match status" value="1"/>
</dbReference>
<keyword evidence="1" id="KW-1133">Transmembrane helix</keyword>
<dbReference type="Gene3D" id="3.30.70.1430">
    <property type="entry name" value="Multidrug efflux transporter AcrB pore domain"/>
    <property type="match status" value="2"/>
</dbReference>
<dbReference type="Gene3D" id="3.30.70.1440">
    <property type="entry name" value="Multidrug efflux transporter AcrB pore domain"/>
    <property type="match status" value="1"/>
</dbReference>
<feature type="transmembrane region" description="Helical" evidence="1">
    <location>
        <begin position="12"/>
        <end position="28"/>
    </location>
</feature>
<feature type="transmembrane region" description="Helical" evidence="1">
    <location>
        <begin position="334"/>
        <end position="353"/>
    </location>
</feature>
<proteinExistence type="predicted"/>
<dbReference type="Gene3D" id="3.30.2090.10">
    <property type="entry name" value="Multidrug efflux transporter AcrB TolC docking domain, DN and DC subdomains"/>
    <property type="match status" value="2"/>
</dbReference>
<dbReference type="Pfam" id="PF00873">
    <property type="entry name" value="ACR_tran"/>
    <property type="match status" value="1"/>
</dbReference>
<dbReference type="InterPro" id="IPR001036">
    <property type="entry name" value="Acrflvin-R"/>
</dbReference>
<dbReference type="EMBL" id="BAABIA010000011">
    <property type="protein sequence ID" value="GAA5148533.1"/>
    <property type="molecule type" value="Genomic_DNA"/>
</dbReference>
<dbReference type="Gene3D" id="1.20.1640.10">
    <property type="entry name" value="Multidrug efflux transporter AcrB transmembrane domain"/>
    <property type="match status" value="2"/>
</dbReference>
<feature type="transmembrane region" description="Helical" evidence="1">
    <location>
        <begin position="529"/>
        <end position="547"/>
    </location>
</feature>
<evidence type="ECO:0000256" key="1">
    <source>
        <dbReference type="SAM" id="Phobius"/>
    </source>
</evidence>
<feature type="transmembrane region" description="Helical" evidence="1">
    <location>
        <begin position="431"/>
        <end position="451"/>
    </location>
</feature>
<dbReference type="SUPFAM" id="SSF82866">
    <property type="entry name" value="Multidrug efflux transporter AcrB transmembrane domain"/>
    <property type="match status" value="2"/>
</dbReference>
<reference evidence="3" key="1">
    <citation type="journal article" date="2019" name="Int. J. Syst. Evol. Microbiol.">
        <title>The Global Catalogue of Microorganisms (GCM) 10K type strain sequencing project: providing services to taxonomists for standard genome sequencing and annotation.</title>
        <authorList>
            <consortium name="The Broad Institute Genomics Platform"/>
            <consortium name="The Broad Institute Genome Sequencing Center for Infectious Disease"/>
            <person name="Wu L."/>
            <person name="Ma J."/>
        </authorList>
    </citation>
    <scope>NUCLEOTIDE SEQUENCE [LARGE SCALE GENOMIC DNA]</scope>
    <source>
        <strain evidence="3">JCM 18053</strain>
    </source>
</reference>
<protein>
    <submittedName>
        <fullName evidence="2">Multidrug efflux RND transporter permease subunit</fullName>
    </submittedName>
</protein>
<dbReference type="Proteomes" id="UP001499852">
    <property type="component" value="Unassembled WGS sequence"/>
</dbReference>
<feature type="transmembrane region" description="Helical" evidence="1">
    <location>
        <begin position="360"/>
        <end position="381"/>
    </location>
</feature>
<keyword evidence="1" id="KW-0472">Membrane</keyword>
<name>A0ABP9PNX0_9BACT</name>
<keyword evidence="1" id="KW-0812">Transmembrane</keyword>
<accession>A0ABP9PNX0</accession>